<evidence type="ECO:0000313" key="3">
    <source>
        <dbReference type="Proteomes" id="UP000199263"/>
    </source>
</evidence>
<evidence type="ECO:0000313" key="2">
    <source>
        <dbReference type="EMBL" id="SFC80108.1"/>
    </source>
</evidence>
<keyword evidence="3" id="KW-1185">Reference proteome</keyword>
<keyword evidence="1" id="KW-0812">Transmembrane</keyword>
<keyword evidence="1" id="KW-0472">Membrane</keyword>
<dbReference type="STRING" id="119641.SAMN05421842_1105"/>
<keyword evidence="1" id="KW-1133">Transmembrane helix</keyword>
<name>A0A1I1MA74_9CLOT</name>
<dbReference type="Proteomes" id="UP000199263">
    <property type="component" value="Unassembled WGS sequence"/>
</dbReference>
<reference evidence="2 3" key="1">
    <citation type="submission" date="2016-10" db="EMBL/GenBank/DDBJ databases">
        <authorList>
            <person name="de Groot N.N."/>
        </authorList>
    </citation>
    <scope>NUCLEOTIDE SEQUENCE [LARGE SCALE GENOMIC DNA]</scope>
    <source>
        <strain evidence="2 3">DSM 12992</strain>
    </source>
</reference>
<dbReference type="AlphaFoldDB" id="A0A1I1MA74"/>
<proteinExistence type="predicted"/>
<accession>A0A1I1MA74</accession>
<feature type="transmembrane region" description="Helical" evidence="1">
    <location>
        <begin position="41"/>
        <end position="62"/>
    </location>
</feature>
<gene>
    <name evidence="2" type="ORF">SAMN05421842_1105</name>
</gene>
<dbReference type="OrthoDB" id="1953575at2"/>
<feature type="transmembrane region" description="Helical" evidence="1">
    <location>
        <begin position="12"/>
        <end position="29"/>
    </location>
</feature>
<protein>
    <submittedName>
        <fullName evidence="2">Uncharacterized protein</fullName>
    </submittedName>
</protein>
<sequence length="167" mass="19122">MHREVVVRRKAPVIAGLLLIITMMIYLHNGVGNLPLNNMRVIKLVNVFIIVSTIGIIFFGIIKCKVSYKYSIIANKLIINKIFSNQETNLESINVSEIVYVGKTGKKNYISKEYIVKNKGNHLCGLSNTKTFCCIYKKEDQYYRFNFNPSDQLIRKLNLSNKIVQAS</sequence>
<evidence type="ECO:0000256" key="1">
    <source>
        <dbReference type="SAM" id="Phobius"/>
    </source>
</evidence>
<organism evidence="2 3">
    <name type="scientific">Clostridium uliginosum</name>
    <dbReference type="NCBI Taxonomy" id="119641"/>
    <lineage>
        <taxon>Bacteria</taxon>
        <taxon>Bacillati</taxon>
        <taxon>Bacillota</taxon>
        <taxon>Clostridia</taxon>
        <taxon>Eubacteriales</taxon>
        <taxon>Clostridiaceae</taxon>
        <taxon>Clostridium</taxon>
    </lineage>
</organism>
<dbReference type="RefSeq" id="WP_090090719.1">
    <property type="nucleotide sequence ID" value="NZ_FOMG01000010.1"/>
</dbReference>
<dbReference type="EMBL" id="FOMG01000010">
    <property type="protein sequence ID" value="SFC80108.1"/>
    <property type="molecule type" value="Genomic_DNA"/>
</dbReference>